<name>A0A1V0SLI7_9VIRU</name>
<organism evidence="1">
    <name type="scientific">Klosneuvirus KNV1</name>
    <dbReference type="NCBI Taxonomy" id="1977640"/>
    <lineage>
        <taxon>Viruses</taxon>
        <taxon>Varidnaviria</taxon>
        <taxon>Bamfordvirae</taxon>
        <taxon>Nucleocytoviricota</taxon>
        <taxon>Megaviricetes</taxon>
        <taxon>Imitervirales</taxon>
        <taxon>Mimiviridae</taxon>
        <taxon>Klosneuvirinae</taxon>
        <taxon>Klosneuvirus</taxon>
    </lineage>
</organism>
<proteinExistence type="predicted"/>
<protein>
    <submittedName>
        <fullName evidence="1">Uncharacterized protein</fullName>
    </submittedName>
</protein>
<gene>
    <name evidence="1" type="ORF">Klosneuvirus_6_93</name>
</gene>
<dbReference type="EMBL" id="KY684113">
    <property type="protein sequence ID" value="ARF12531.1"/>
    <property type="molecule type" value="Genomic_DNA"/>
</dbReference>
<accession>A0A1V0SLI7</accession>
<sequence>MFSRGITRVLKTNTRVYSSESNFNAYKALKSDKVFHVTMDPEEYFKIMQQNKDMKVELDQLDKISVPFTQWYKQYESEYGKLKFVKRNEISRLTNELGILQAQKKHVSDVLERLGYNEFKAYDEYSNKLRNIEASITHNKNKLRDIE</sequence>
<reference evidence="1" key="1">
    <citation type="journal article" date="2017" name="Science">
        <title>Giant viruses with an expanded complement of translation system components.</title>
        <authorList>
            <person name="Schulz F."/>
            <person name="Yutin N."/>
            <person name="Ivanova N.N."/>
            <person name="Ortega D.R."/>
            <person name="Lee T.K."/>
            <person name="Vierheilig J."/>
            <person name="Daims H."/>
            <person name="Horn M."/>
            <person name="Wagner M."/>
            <person name="Jensen G.J."/>
            <person name="Kyrpides N.C."/>
            <person name="Koonin E.V."/>
            <person name="Woyke T."/>
        </authorList>
    </citation>
    <scope>NUCLEOTIDE SEQUENCE</scope>
    <source>
        <strain evidence="1">KNV1</strain>
    </source>
</reference>
<evidence type="ECO:0000313" key="1">
    <source>
        <dbReference type="EMBL" id="ARF12531.1"/>
    </source>
</evidence>